<evidence type="ECO:0000313" key="1">
    <source>
        <dbReference type="EMBL" id="MEK7950524.1"/>
    </source>
</evidence>
<comment type="caution">
    <text evidence="1">The sequence shown here is derived from an EMBL/GenBank/DDBJ whole genome shotgun (WGS) entry which is preliminary data.</text>
</comment>
<dbReference type="Proteomes" id="UP001371305">
    <property type="component" value="Unassembled WGS sequence"/>
</dbReference>
<proteinExistence type="predicted"/>
<keyword evidence="2" id="KW-1185">Reference proteome</keyword>
<gene>
    <name evidence="1" type="ORF">WKV53_08455</name>
</gene>
<name>A0ABU9AUA4_9BACT</name>
<protein>
    <recommendedName>
        <fullName evidence="3">DNA-binding protein</fullName>
    </recommendedName>
</protein>
<organism evidence="1 2">
    <name type="scientific">Luteolibacter soli</name>
    <dbReference type="NCBI Taxonomy" id="3135280"/>
    <lineage>
        <taxon>Bacteria</taxon>
        <taxon>Pseudomonadati</taxon>
        <taxon>Verrucomicrobiota</taxon>
        <taxon>Verrucomicrobiia</taxon>
        <taxon>Verrucomicrobiales</taxon>
        <taxon>Verrucomicrobiaceae</taxon>
        <taxon>Luteolibacter</taxon>
    </lineage>
</organism>
<sequence>MANATATRPEWGDANKVREIFGISRTSLHRLTVAGKVKSSSLRERGQIKGKRLYSLDSIAAFLESRVIAPEAAADGEGVDE</sequence>
<accession>A0ABU9AUA4</accession>
<dbReference type="RefSeq" id="WP_341404132.1">
    <property type="nucleotide sequence ID" value="NZ_JBBUKT010000003.1"/>
</dbReference>
<evidence type="ECO:0000313" key="2">
    <source>
        <dbReference type="Proteomes" id="UP001371305"/>
    </source>
</evidence>
<evidence type="ECO:0008006" key="3">
    <source>
        <dbReference type="Google" id="ProtNLM"/>
    </source>
</evidence>
<dbReference type="EMBL" id="JBBUKT010000003">
    <property type="protein sequence ID" value="MEK7950524.1"/>
    <property type="molecule type" value="Genomic_DNA"/>
</dbReference>
<reference evidence="1 2" key="1">
    <citation type="submission" date="2024-04" db="EMBL/GenBank/DDBJ databases">
        <title>Luteolibacter sp. isolated from soil.</title>
        <authorList>
            <person name="An J."/>
        </authorList>
    </citation>
    <scope>NUCLEOTIDE SEQUENCE [LARGE SCALE GENOMIC DNA]</scope>
    <source>
        <strain evidence="1 2">Y139</strain>
    </source>
</reference>